<proteinExistence type="predicted"/>
<feature type="region of interest" description="Disordered" evidence="1">
    <location>
        <begin position="1"/>
        <end position="21"/>
    </location>
</feature>
<gene>
    <name evidence="2" type="ORF">PIB30_113176</name>
</gene>
<feature type="non-terminal residue" evidence="2">
    <location>
        <position position="78"/>
    </location>
</feature>
<evidence type="ECO:0000313" key="3">
    <source>
        <dbReference type="Proteomes" id="UP001341840"/>
    </source>
</evidence>
<name>A0ABU6UZR1_9FABA</name>
<dbReference type="EMBL" id="JASCZI010129680">
    <property type="protein sequence ID" value="MED6166830.1"/>
    <property type="molecule type" value="Genomic_DNA"/>
</dbReference>
<organism evidence="2 3">
    <name type="scientific">Stylosanthes scabra</name>
    <dbReference type="NCBI Taxonomy" id="79078"/>
    <lineage>
        <taxon>Eukaryota</taxon>
        <taxon>Viridiplantae</taxon>
        <taxon>Streptophyta</taxon>
        <taxon>Embryophyta</taxon>
        <taxon>Tracheophyta</taxon>
        <taxon>Spermatophyta</taxon>
        <taxon>Magnoliopsida</taxon>
        <taxon>eudicotyledons</taxon>
        <taxon>Gunneridae</taxon>
        <taxon>Pentapetalae</taxon>
        <taxon>rosids</taxon>
        <taxon>fabids</taxon>
        <taxon>Fabales</taxon>
        <taxon>Fabaceae</taxon>
        <taxon>Papilionoideae</taxon>
        <taxon>50 kb inversion clade</taxon>
        <taxon>dalbergioids sensu lato</taxon>
        <taxon>Dalbergieae</taxon>
        <taxon>Pterocarpus clade</taxon>
        <taxon>Stylosanthes</taxon>
    </lineage>
</organism>
<evidence type="ECO:0000313" key="2">
    <source>
        <dbReference type="EMBL" id="MED6166830.1"/>
    </source>
</evidence>
<feature type="non-terminal residue" evidence="2">
    <location>
        <position position="1"/>
    </location>
</feature>
<evidence type="ECO:0000256" key="1">
    <source>
        <dbReference type="SAM" id="MobiDB-lite"/>
    </source>
</evidence>
<keyword evidence="3" id="KW-1185">Reference proteome</keyword>
<accession>A0ABU6UZR1</accession>
<dbReference type="Proteomes" id="UP001341840">
    <property type="component" value="Unassembled WGS sequence"/>
</dbReference>
<protein>
    <submittedName>
        <fullName evidence="2">Uncharacterized protein</fullName>
    </submittedName>
</protein>
<reference evidence="2 3" key="1">
    <citation type="journal article" date="2023" name="Plants (Basel)">
        <title>Bridging the Gap: Combining Genomics and Transcriptomics Approaches to Understand Stylosanthes scabra, an Orphan Legume from the Brazilian Caatinga.</title>
        <authorList>
            <person name="Ferreira-Neto J.R.C."/>
            <person name="da Silva M.D."/>
            <person name="Binneck E."/>
            <person name="de Melo N.F."/>
            <person name="da Silva R.H."/>
            <person name="de Melo A.L.T.M."/>
            <person name="Pandolfi V."/>
            <person name="Bustamante F.O."/>
            <person name="Brasileiro-Vidal A.C."/>
            <person name="Benko-Iseppon A.M."/>
        </authorList>
    </citation>
    <scope>NUCLEOTIDE SEQUENCE [LARGE SCALE GENOMIC DNA]</scope>
    <source>
        <tissue evidence="2">Leaves</tissue>
    </source>
</reference>
<comment type="caution">
    <text evidence="2">The sequence shown here is derived from an EMBL/GenBank/DDBJ whole genome shotgun (WGS) entry which is preliminary data.</text>
</comment>
<sequence>FKRNDQMASTSFNNNNNYEGLSTTRTTRNALISVGFSVGFFPTLIPSDFPSDFPSDQCMGIFDEHVCVGLGYPTENST</sequence>